<dbReference type="Proteomes" id="UP001348641">
    <property type="component" value="Unassembled WGS sequence"/>
</dbReference>
<keyword evidence="1" id="KW-0472">Membrane</keyword>
<accession>A0ABU7KXN0</accession>
<gene>
    <name evidence="2" type="ORF">Q8A49_23185</name>
</gene>
<reference evidence="2 3" key="1">
    <citation type="submission" date="2023-07" db="EMBL/GenBank/DDBJ databases">
        <authorList>
            <person name="Girao M."/>
            <person name="Carvalho M.F."/>
        </authorList>
    </citation>
    <scope>NUCLEOTIDE SEQUENCE [LARGE SCALE GENOMIC DNA]</scope>
    <source>
        <strain evidence="2 3">66/93</strain>
    </source>
</reference>
<evidence type="ECO:0000313" key="3">
    <source>
        <dbReference type="Proteomes" id="UP001348641"/>
    </source>
</evidence>
<keyword evidence="1" id="KW-1133">Transmembrane helix</keyword>
<feature type="transmembrane region" description="Helical" evidence="1">
    <location>
        <begin position="78"/>
        <end position="102"/>
    </location>
</feature>
<evidence type="ECO:0008006" key="4">
    <source>
        <dbReference type="Google" id="ProtNLM"/>
    </source>
</evidence>
<dbReference type="RefSeq" id="WP_330160368.1">
    <property type="nucleotide sequence ID" value="NZ_BAAAJA010000018.1"/>
</dbReference>
<protein>
    <recommendedName>
        <fullName evidence="4">M56 family peptidase</fullName>
    </recommendedName>
</protein>
<evidence type="ECO:0000313" key="2">
    <source>
        <dbReference type="EMBL" id="MEE2053412.1"/>
    </source>
</evidence>
<sequence length="131" mass="13644">MYILSILVTGVVVAGPVAAVGVVALVRARRAPRSPGTVRTAGALFLAAALLQAVSALLPPVLIASGLPPDRYLLINGIAPTALDVLGALLVCGAVVLLIVALMRARSGPARGPRHGHRRERWLRRLGLGRR</sequence>
<comment type="caution">
    <text evidence="2">The sequence shown here is derived from an EMBL/GenBank/DDBJ whole genome shotgun (WGS) entry which is preliminary data.</text>
</comment>
<evidence type="ECO:0000256" key="1">
    <source>
        <dbReference type="SAM" id="Phobius"/>
    </source>
</evidence>
<feature type="transmembrane region" description="Helical" evidence="1">
    <location>
        <begin position="38"/>
        <end position="58"/>
    </location>
</feature>
<name>A0ABU7KXN0_9ACTN</name>
<dbReference type="EMBL" id="JAUUCC010000071">
    <property type="protein sequence ID" value="MEE2053412.1"/>
    <property type="molecule type" value="Genomic_DNA"/>
</dbReference>
<proteinExistence type="predicted"/>
<feature type="transmembrane region" description="Helical" evidence="1">
    <location>
        <begin position="6"/>
        <end position="26"/>
    </location>
</feature>
<keyword evidence="1" id="KW-0812">Transmembrane</keyword>
<organism evidence="2 3">
    <name type="scientific">Nocardiopsis tropica</name>
    <dbReference type="NCBI Taxonomy" id="109330"/>
    <lineage>
        <taxon>Bacteria</taxon>
        <taxon>Bacillati</taxon>
        <taxon>Actinomycetota</taxon>
        <taxon>Actinomycetes</taxon>
        <taxon>Streptosporangiales</taxon>
        <taxon>Nocardiopsidaceae</taxon>
        <taxon>Nocardiopsis</taxon>
    </lineage>
</organism>